<evidence type="ECO:0008006" key="3">
    <source>
        <dbReference type="Google" id="ProtNLM"/>
    </source>
</evidence>
<protein>
    <recommendedName>
        <fullName evidence="3">NB-ARC domain-containing protein</fullName>
    </recommendedName>
</protein>
<dbReference type="PANTHER" id="PTHR47691:SF3">
    <property type="entry name" value="HTH-TYPE TRANSCRIPTIONAL REGULATOR RV0890C-RELATED"/>
    <property type="match status" value="1"/>
</dbReference>
<name>A0ABW1IGV8_9PSEU</name>
<dbReference type="Gene3D" id="1.25.40.10">
    <property type="entry name" value="Tetratricopeptide repeat domain"/>
    <property type="match status" value="1"/>
</dbReference>
<gene>
    <name evidence="1" type="ORF">ACFQH9_27135</name>
</gene>
<dbReference type="Proteomes" id="UP001596119">
    <property type="component" value="Unassembled WGS sequence"/>
</dbReference>
<keyword evidence="2" id="KW-1185">Reference proteome</keyword>
<dbReference type="SUPFAM" id="SSF52540">
    <property type="entry name" value="P-loop containing nucleoside triphosphate hydrolases"/>
    <property type="match status" value="1"/>
</dbReference>
<proteinExistence type="predicted"/>
<reference evidence="2" key="1">
    <citation type="journal article" date="2019" name="Int. J. Syst. Evol. Microbiol.">
        <title>The Global Catalogue of Microorganisms (GCM) 10K type strain sequencing project: providing services to taxonomists for standard genome sequencing and annotation.</title>
        <authorList>
            <consortium name="The Broad Institute Genomics Platform"/>
            <consortium name="The Broad Institute Genome Sequencing Center for Infectious Disease"/>
            <person name="Wu L."/>
            <person name="Ma J."/>
        </authorList>
    </citation>
    <scope>NUCLEOTIDE SEQUENCE [LARGE SCALE GENOMIC DNA]</scope>
    <source>
        <strain evidence="2">CGMCC 4.7397</strain>
    </source>
</reference>
<comment type="caution">
    <text evidence="1">The sequence shown here is derived from an EMBL/GenBank/DDBJ whole genome shotgun (WGS) entry which is preliminary data.</text>
</comment>
<evidence type="ECO:0000313" key="2">
    <source>
        <dbReference type="Proteomes" id="UP001596119"/>
    </source>
</evidence>
<dbReference type="Gene3D" id="3.40.50.300">
    <property type="entry name" value="P-loop containing nucleotide triphosphate hydrolases"/>
    <property type="match status" value="1"/>
</dbReference>
<sequence length="646" mass="64259">MTGPELDLRVAGPVGTVVQVGRVVLEPPGAPPVEADTLVGREDELAAVLRAIDAGAPGVVLAGGPGLGTTALALAAAARLSARFPGGVRFVPLGGSDAGSALRELLRDLGVRAGEIPSSTPHRTALLRTVLAATPTLLVLDGARAAGQVRALLPGGGSSVLVTADEALDELRLDGLTAIAVRGLPPGAAAALLAARAHLDLRTSGPPPDGLVTPGAALLAACHGSPLAVRLLAGACPTPAAALRALEELRALPGARHDALAAARAAARIALAPLPAAEREVLEAVRAAGLPAVDPARCAALLPDGTPVGTLLGALLRRGLLSPRPGPGAGPWCALPTAVADVLPVEGPAADVPPLDASPDCVAPTGRCAAPVLPSDAAAAPDHPAPPVGDPSTLLQRLARQAAAHADPALGADALVHLAAARTRRDDDTAALAAATAALDLADRTGDPVLLGRATHRLAAALAAAADPGAPGGAASAAALREARTAFDVAVELLAGRDDAAHAHALTDRARLARRRDRPAEALADLHAALALYRTLGLPADVAATWQEVAAVERATGNPCRAVAAHRSALAALAEAGDPTARAWTRLAAGLVQVGELPEGARADLLAARLADSPAARSVRELRELDPAAPDWALVVASTGHHAGGE</sequence>
<dbReference type="InterPro" id="IPR011990">
    <property type="entry name" value="TPR-like_helical_dom_sf"/>
</dbReference>
<dbReference type="EMBL" id="JBHSQK010000087">
    <property type="protein sequence ID" value="MFC5951943.1"/>
    <property type="molecule type" value="Genomic_DNA"/>
</dbReference>
<organism evidence="1 2">
    <name type="scientific">Pseudonocardia lutea</name>
    <dbReference type="NCBI Taxonomy" id="2172015"/>
    <lineage>
        <taxon>Bacteria</taxon>
        <taxon>Bacillati</taxon>
        <taxon>Actinomycetota</taxon>
        <taxon>Actinomycetes</taxon>
        <taxon>Pseudonocardiales</taxon>
        <taxon>Pseudonocardiaceae</taxon>
        <taxon>Pseudonocardia</taxon>
    </lineage>
</organism>
<dbReference type="SUPFAM" id="SSF48452">
    <property type="entry name" value="TPR-like"/>
    <property type="match status" value="1"/>
</dbReference>
<dbReference type="PANTHER" id="PTHR47691">
    <property type="entry name" value="REGULATOR-RELATED"/>
    <property type="match status" value="1"/>
</dbReference>
<evidence type="ECO:0000313" key="1">
    <source>
        <dbReference type="EMBL" id="MFC5951943.1"/>
    </source>
</evidence>
<accession>A0ABW1IGV8</accession>
<dbReference type="InterPro" id="IPR027417">
    <property type="entry name" value="P-loop_NTPase"/>
</dbReference>
<dbReference type="RefSeq" id="WP_379570377.1">
    <property type="nucleotide sequence ID" value="NZ_JBHSQK010000087.1"/>
</dbReference>